<organism evidence="2 3">
    <name type="scientific">Rhodoblastus acidophilus</name>
    <name type="common">Rhodopseudomonas acidophila</name>
    <dbReference type="NCBI Taxonomy" id="1074"/>
    <lineage>
        <taxon>Bacteria</taxon>
        <taxon>Pseudomonadati</taxon>
        <taxon>Pseudomonadota</taxon>
        <taxon>Alphaproteobacteria</taxon>
        <taxon>Hyphomicrobiales</taxon>
        <taxon>Rhodoblastaceae</taxon>
        <taxon>Rhodoblastus</taxon>
    </lineage>
</organism>
<protein>
    <submittedName>
        <fullName evidence="2">Uncharacterized protein</fullName>
    </submittedName>
</protein>
<proteinExistence type="predicted"/>
<sequence length="44" mass="4818">MAQERKRGNREAKKPKAAKPAADPNPPKMPLGRSTPIKTPKPAR</sequence>
<feature type="region of interest" description="Disordered" evidence="1">
    <location>
        <begin position="1"/>
        <end position="44"/>
    </location>
</feature>
<dbReference type="Proteomes" id="UP000198418">
    <property type="component" value="Unassembled WGS sequence"/>
</dbReference>
<feature type="compositionally biased region" description="Basic and acidic residues" evidence="1">
    <location>
        <begin position="1"/>
        <end position="14"/>
    </location>
</feature>
<accession>A0A212S2T1</accession>
<dbReference type="EMBL" id="FYDG01000011">
    <property type="protein sequence ID" value="SNB79397.1"/>
    <property type="molecule type" value="Genomic_DNA"/>
</dbReference>
<reference evidence="3" key="1">
    <citation type="submission" date="2017-06" db="EMBL/GenBank/DDBJ databases">
        <authorList>
            <person name="Varghese N."/>
            <person name="Submissions S."/>
        </authorList>
    </citation>
    <scope>NUCLEOTIDE SEQUENCE [LARGE SCALE GENOMIC DNA]</scope>
    <source>
        <strain evidence="3">DSM 137</strain>
    </source>
</reference>
<keyword evidence="3" id="KW-1185">Reference proteome</keyword>
<dbReference type="RefSeq" id="WP_264582810.1">
    <property type="nucleotide sequence ID" value="NZ_FYDG01000011.1"/>
</dbReference>
<evidence type="ECO:0000313" key="2">
    <source>
        <dbReference type="EMBL" id="SNB79397.1"/>
    </source>
</evidence>
<dbReference type="AlphaFoldDB" id="A0A212S2T1"/>
<name>A0A212S2T1_RHOAC</name>
<evidence type="ECO:0000256" key="1">
    <source>
        <dbReference type="SAM" id="MobiDB-lite"/>
    </source>
</evidence>
<evidence type="ECO:0000313" key="3">
    <source>
        <dbReference type="Proteomes" id="UP000198418"/>
    </source>
</evidence>
<gene>
    <name evidence="2" type="ORF">SAMN06265338_11123</name>
</gene>